<name>A0A8S1MBZ9_9CILI</name>
<feature type="transmembrane region" description="Helical" evidence="1">
    <location>
        <begin position="1338"/>
        <end position="1359"/>
    </location>
</feature>
<dbReference type="PANTHER" id="PTHR31600">
    <property type="entry name" value="TINY MACROCYSTS PROTEIN B-RELATED"/>
    <property type="match status" value="1"/>
</dbReference>
<comment type="caution">
    <text evidence="2">The sequence shown here is derived from an EMBL/GenBank/DDBJ whole genome shotgun (WGS) entry which is preliminary data.</text>
</comment>
<protein>
    <recommendedName>
        <fullName evidence="4">Transmembrane protein</fullName>
    </recommendedName>
</protein>
<feature type="transmembrane region" description="Helical" evidence="1">
    <location>
        <begin position="293"/>
        <end position="313"/>
    </location>
</feature>
<feature type="transmembrane region" description="Helical" evidence="1">
    <location>
        <begin position="1222"/>
        <end position="1241"/>
    </location>
</feature>
<accession>A0A8S1MBZ9</accession>
<keyword evidence="1" id="KW-0472">Membrane</keyword>
<feature type="transmembrane region" description="Helical" evidence="1">
    <location>
        <begin position="235"/>
        <end position="253"/>
    </location>
</feature>
<evidence type="ECO:0000313" key="3">
    <source>
        <dbReference type="Proteomes" id="UP000692954"/>
    </source>
</evidence>
<evidence type="ECO:0008006" key="4">
    <source>
        <dbReference type="Google" id="ProtNLM"/>
    </source>
</evidence>
<feature type="transmembrane region" description="Helical" evidence="1">
    <location>
        <begin position="170"/>
        <end position="195"/>
    </location>
</feature>
<keyword evidence="1" id="KW-1133">Transmembrane helix</keyword>
<dbReference type="Proteomes" id="UP000692954">
    <property type="component" value="Unassembled WGS sequence"/>
</dbReference>
<proteinExistence type="predicted"/>
<dbReference type="OrthoDB" id="303797at2759"/>
<feature type="transmembrane region" description="Helical" evidence="1">
    <location>
        <begin position="207"/>
        <end position="226"/>
    </location>
</feature>
<evidence type="ECO:0000313" key="2">
    <source>
        <dbReference type="EMBL" id="CAD8077940.1"/>
    </source>
</evidence>
<keyword evidence="1" id="KW-0812">Transmembrane</keyword>
<dbReference type="EMBL" id="CAJJDN010000037">
    <property type="protein sequence ID" value="CAD8077940.1"/>
    <property type="molecule type" value="Genomic_DNA"/>
</dbReference>
<gene>
    <name evidence="2" type="ORF">PSON_ATCC_30995.1.T0370032</name>
</gene>
<feature type="transmembrane region" description="Helical" evidence="1">
    <location>
        <begin position="85"/>
        <end position="107"/>
    </location>
</feature>
<organism evidence="2 3">
    <name type="scientific">Paramecium sonneborni</name>
    <dbReference type="NCBI Taxonomy" id="65129"/>
    <lineage>
        <taxon>Eukaryota</taxon>
        <taxon>Sar</taxon>
        <taxon>Alveolata</taxon>
        <taxon>Ciliophora</taxon>
        <taxon>Intramacronucleata</taxon>
        <taxon>Oligohymenophorea</taxon>
        <taxon>Peniculida</taxon>
        <taxon>Parameciidae</taxon>
        <taxon>Paramecium</taxon>
    </lineage>
</organism>
<feature type="transmembrane region" description="Helical" evidence="1">
    <location>
        <begin position="265"/>
        <end position="286"/>
    </location>
</feature>
<feature type="transmembrane region" description="Helical" evidence="1">
    <location>
        <begin position="1584"/>
        <end position="1602"/>
    </location>
</feature>
<dbReference type="PANTHER" id="PTHR31600:SF2">
    <property type="entry name" value="GAMETE ENRICHED GENE 10 PROTEIN-RELATED"/>
    <property type="match status" value="1"/>
</dbReference>
<feature type="transmembrane region" description="Helical" evidence="1">
    <location>
        <begin position="1009"/>
        <end position="1028"/>
    </location>
</feature>
<sequence length="1649" mass="195448">MQFIQKLTFYFVSIGTNTERRTKNRDYGNMAMILYYFIQLIGYIFSQFERKTIKYYENNFLAQVSQQSSIPFILIIIHYDPLTLFAYYSVFLVMLGIFLIALLQIILKTLPSSSPINQFIKFYFQNFQWFFLTPFNECMIGVITCGKQSYLTQHQEIIPQECLSQISLHFVIISFLGLMLVSLSGVVSVFCFRNYDFLQAGLLRKFSSINFLTIFLHQLLIVLSFWKQMYQNEYVIIYTCYFLILFCLLFDVFTQYPFGFTTDTIFYSQTLISSIFFGVLIAYWIFSKSDDGIIFLTCCIIIPLIFSLNQAYFQNQFDKQSLSFCKNDEYALNEFTLEYFVLLSHPTTMTKKSYFQFIRYLNIHCSTCKDLNCPCNKLLNTFITSNQTLDCEPLYIWIQYQFQKLIIISMNKKYPVSIFEQLTIKFVTFLKKYRSNQYLSFKNIQDVVISYNKQKNDSTKFIHFFLHLTRKIQYDSKLDIEQQNRNQYLLSKNEFKTLIDLNLFLFYEIKIMQNIMIVLNLQKDFWTNYVNGNLKNYDDLMVQIQKISNQLSIVQQDLNNFISQREDQKYENILLLRLQLLISIVSLEDFNKQLRLAKKLLVMQQEQQAQSLQQFHILNYINGTAISIQQLIAFQDFDIKNIQIKENCKKFFGYQYSDETPKLKDLIPHQIRSIHNGLIDKFLFSGTSSKIYSNQETFILNKNQLIEKVSMSLTILLPYQGNDYYFYMFAHLLKKQGFERNSLVFNQQGSILVDKNFNIIGMSQSIQNKTNQFSQCEINYSEIYEKMTIFHIFPELLGKLKEYYIEKQIQNIRILEEETILQKENLNFVLPNLEILSNTMIQKSQKRIDFEIKNRHILNDLNQFEKQFNLFLNTSYSFQVELTIIQKILHPQINGVIKDFLYYLIDIQFSDDEKPSKCTLQKLPSESDINIKKVISQQKIQNQTQNQTQIAIQSFESDNKQFLSLKQLNTSSITTEKKSSNDLNFQIRFFQSIMSESKLPHQMQNLQCFLSLQIIFIIGIIISLSVLFDKKSSMQSDCIKIITLDLDFLDSYSQIMSGSRHIIYIRDFYSILNDTTISIDNQDLNFSKYDKLYISWNHLNLGLNRLISIYEQNRNVFQQNSEDSLNIYIINGNLQNKITQTISELSTYFQIMFQIFYMSQQTLSQNISNYLQDSKDSYSIQISRSLVYYNFFDIVQIFQTKIDSCKTYNHFINEYLDSISNYLFIGFYIISVLISFSQILFSHKLNKQMRFNCDLFVKCDSSDGNLFMRNNDILRNILSRKSIILKKQGFQRIQEKPFVDYDQIRFQNQNSQQASVKIFHSQDQKIVLKNQLSQINQILILILIGIIGICYGMAFQIYYNYISQNIQPFNDEAIESQQLRLTLINTVNKYDQYLIKTIFDLYYNLAQTDPSLELTINFKSDFQILNQLEFNSTLLSQEIRDFQQLNFTNFLFNSKTFNAINEIDQTEILSYDACVLTGCNMDKDLLNQRLFHEVLNPYFYQGIVNLHYILAQIFFEFDIQLQKPLNQSERMNQIHYFLNEPDYLIYVLWGLDAIQFQIAQFCQYFVNVSYNAISNLTINSKQNIFIFGIATILVIIIIQFLFNKKQIQRYLLSKSLLKLIPLEIIFKKNIYKQLLLNERRNRADFGLQF</sequence>
<reference evidence="2" key="1">
    <citation type="submission" date="2021-01" db="EMBL/GenBank/DDBJ databases">
        <authorList>
            <consortium name="Genoscope - CEA"/>
            <person name="William W."/>
        </authorList>
    </citation>
    <scope>NUCLEOTIDE SEQUENCE</scope>
</reference>
<evidence type="ECO:0000256" key="1">
    <source>
        <dbReference type="SAM" id="Phobius"/>
    </source>
</evidence>
<feature type="transmembrane region" description="Helical" evidence="1">
    <location>
        <begin position="27"/>
        <end position="48"/>
    </location>
</feature>
<dbReference type="InterPro" id="IPR052994">
    <property type="entry name" value="Tiny_macrocysts_regulators"/>
</dbReference>
<keyword evidence="3" id="KW-1185">Reference proteome</keyword>